<keyword evidence="1" id="KW-0175">Coiled coil</keyword>
<feature type="coiled-coil region" evidence="1">
    <location>
        <begin position="546"/>
        <end position="581"/>
    </location>
</feature>
<feature type="compositionally biased region" description="Basic and acidic residues" evidence="2">
    <location>
        <begin position="417"/>
        <end position="432"/>
    </location>
</feature>
<sequence>MEKGKGKQSDVQYDKCHRTRCSPSELVKTYAVLSNEKKALVHEMGFGALAENVSNYNFSNLIMMELVDSFHIPDSTIRTNIGRFKVDASKVGHALGLNATGGLYRQKMLKKEVPPEQYEAADKYKKKSLADLRDMVTQIQLDTEEGITNFKRAFILYVQKAVLCPNNSKSLSPKTLPTILDVTNPRAINWGRHVDTFGVDSEEPDAQPPWLVYWKDSTLKQRIKYEFEDPAGLAHQARSRTPTRPQKIIKTKIKIPPTKKEIMKSTLPPRQGEADANPDATIDALPDPSTQVNVNQEDHTKDADSAFAMTVEEDDTQHNAVIVDETIATTPPKDTVPASEEEVTSIFDASIAEPSRMTATGVESAEEENTHQNAMLVDAAIEMTPPKNILTASEEEDASIASVLTNLVERITTHPNVEPEKNLEESVTRPEEEASEQELTFRDLSETQKATSLQKQPVIVLALEKAGEKESVAVLREPEKAELTQRDLADSGEYLNFTPPSFKLLSSQDEPQQEEIRGEEVKAVGPVNEPSSQEFEEEIVYTQGTLDKLDKEMKDAQMKIAEKKLERILKLRGELKELENAETPQKPETSRTRIYNWATQYTQTNQYEFLFNFKTGKAYQAMRDHFMSLDREAEMDLV</sequence>
<gene>
    <name evidence="3" type="ORF">PIB30_068481</name>
</gene>
<name>A0ABU6ZLJ5_9FABA</name>
<evidence type="ECO:0000313" key="4">
    <source>
        <dbReference type="Proteomes" id="UP001341840"/>
    </source>
</evidence>
<protein>
    <submittedName>
        <fullName evidence="3">Uncharacterized protein</fullName>
    </submittedName>
</protein>
<accession>A0ABU6ZLJ5</accession>
<feature type="non-terminal residue" evidence="3">
    <location>
        <position position="638"/>
    </location>
</feature>
<dbReference type="Proteomes" id="UP001341840">
    <property type="component" value="Unassembled WGS sequence"/>
</dbReference>
<organism evidence="3 4">
    <name type="scientific">Stylosanthes scabra</name>
    <dbReference type="NCBI Taxonomy" id="79078"/>
    <lineage>
        <taxon>Eukaryota</taxon>
        <taxon>Viridiplantae</taxon>
        <taxon>Streptophyta</taxon>
        <taxon>Embryophyta</taxon>
        <taxon>Tracheophyta</taxon>
        <taxon>Spermatophyta</taxon>
        <taxon>Magnoliopsida</taxon>
        <taxon>eudicotyledons</taxon>
        <taxon>Gunneridae</taxon>
        <taxon>Pentapetalae</taxon>
        <taxon>rosids</taxon>
        <taxon>fabids</taxon>
        <taxon>Fabales</taxon>
        <taxon>Fabaceae</taxon>
        <taxon>Papilionoideae</taxon>
        <taxon>50 kb inversion clade</taxon>
        <taxon>dalbergioids sensu lato</taxon>
        <taxon>Dalbergieae</taxon>
        <taxon>Pterocarpus clade</taxon>
        <taxon>Stylosanthes</taxon>
    </lineage>
</organism>
<reference evidence="3 4" key="1">
    <citation type="journal article" date="2023" name="Plants (Basel)">
        <title>Bridging the Gap: Combining Genomics and Transcriptomics Approaches to Understand Stylosanthes scabra, an Orphan Legume from the Brazilian Caatinga.</title>
        <authorList>
            <person name="Ferreira-Neto J.R.C."/>
            <person name="da Silva M.D."/>
            <person name="Binneck E."/>
            <person name="de Melo N.F."/>
            <person name="da Silva R.H."/>
            <person name="de Melo A.L.T.M."/>
            <person name="Pandolfi V."/>
            <person name="Bustamante F.O."/>
            <person name="Brasileiro-Vidal A.C."/>
            <person name="Benko-Iseppon A.M."/>
        </authorList>
    </citation>
    <scope>NUCLEOTIDE SEQUENCE [LARGE SCALE GENOMIC DNA]</scope>
    <source>
        <tissue evidence="3">Leaves</tissue>
    </source>
</reference>
<feature type="region of interest" description="Disordered" evidence="2">
    <location>
        <begin position="414"/>
        <end position="439"/>
    </location>
</feature>
<dbReference type="PANTHER" id="PTHR34835">
    <property type="entry name" value="OS07G0283600 PROTEIN-RELATED"/>
    <property type="match status" value="1"/>
</dbReference>
<evidence type="ECO:0000256" key="1">
    <source>
        <dbReference type="SAM" id="Coils"/>
    </source>
</evidence>
<feature type="region of interest" description="Disordered" evidence="2">
    <location>
        <begin position="258"/>
        <end position="296"/>
    </location>
</feature>
<evidence type="ECO:0000313" key="3">
    <source>
        <dbReference type="EMBL" id="MED6222859.1"/>
    </source>
</evidence>
<keyword evidence="4" id="KW-1185">Reference proteome</keyword>
<evidence type="ECO:0000256" key="2">
    <source>
        <dbReference type="SAM" id="MobiDB-lite"/>
    </source>
</evidence>
<proteinExistence type="predicted"/>
<comment type="caution">
    <text evidence="3">The sequence shown here is derived from an EMBL/GenBank/DDBJ whole genome shotgun (WGS) entry which is preliminary data.</text>
</comment>
<dbReference type="EMBL" id="JASCZI010272595">
    <property type="protein sequence ID" value="MED6222859.1"/>
    <property type="molecule type" value="Genomic_DNA"/>
</dbReference>